<dbReference type="Proteomes" id="UP000238415">
    <property type="component" value="Unassembled WGS sequence"/>
</dbReference>
<keyword evidence="1" id="KW-1133">Transmembrane helix</keyword>
<dbReference type="RefSeq" id="WP_170066281.1">
    <property type="nucleotide sequence ID" value="NZ_CP136419.1"/>
</dbReference>
<evidence type="ECO:0008006" key="4">
    <source>
        <dbReference type="Google" id="ProtNLM"/>
    </source>
</evidence>
<keyword evidence="1" id="KW-0472">Membrane</keyword>
<evidence type="ECO:0000256" key="1">
    <source>
        <dbReference type="SAM" id="Phobius"/>
    </source>
</evidence>
<organism evidence="2 3">
    <name type="scientific">Neomoorella humiferrea</name>
    <dbReference type="NCBI Taxonomy" id="676965"/>
    <lineage>
        <taxon>Bacteria</taxon>
        <taxon>Bacillati</taxon>
        <taxon>Bacillota</taxon>
        <taxon>Clostridia</taxon>
        <taxon>Neomoorellales</taxon>
        <taxon>Neomoorellaceae</taxon>
        <taxon>Neomoorella</taxon>
    </lineage>
</organism>
<reference evidence="2 3" key="1">
    <citation type="submission" date="2018-03" db="EMBL/GenBank/DDBJ databases">
        <title>Genome sequence of Moorella humiferrea DSM 23265.</title>
        <authorList>
            <person name="Poehlein A."/>
            <person name="Daniel R."/>
        </authorList>
    </citation>
    <scope>NUCLEOTIDE SEQUENCE [LARGE SCALE GENOMIC DNA]</scope>
    <source>
        <strain evidence="2 3">DSM 23265</strain>
    </source>
</reference>
<proteinExistence type="predicted"/>
<accession>A0A2T0AR41</accession>
<keyword evidence="1" id="KW-0812">Transmembrane</keyword>
<dbReference type="AlphaFoldDB" id="A0A2T0AR41"/>
<name>A0A2T0AR41_9FIRM</name>
<feature type="transmembrane region" description="Helical" evidence="1">
    <location>
        <begin position="20"/>
        <end position="46"/>
    </location>
</feature>
<gene>
    <name evidence="2" type="ORF">MOHU_15820</name>
</gene>
<keyword evidence="3" id="KW-1185">Reference proteome</keyword>
<evidence type="ECO:0000313" key="2">
    <source>
        <dbReference type="EMBL" id="PRR71950.1"/>
    </source>
</evidence>
<protein>
    <recommendedName>
        <fullName evidence="4">Flp/Fap pilin component</fullName>
    </recommendedName>
</protein>
<comment type="caution">
    <text evidence="2">The sequence shown here is derived from an EMBL/GenBank/DDBJ whole genome shotgun (WGS) entry which is preliminary data.</text>
</comment>
<dbReference type="EMBL" id="PVXM01000031">
    <property type="protein sequence ID" value="PRR71950.1"/>
    <property type="molecule type" value="Genomic_DNA"/>
</dbReference>
<evidence type="ECO:0000313" key="3">
    <source>
        <dbReference type="Proteomes" id="UP000238415"/>
    </source>
</evidence>
<sequence length="55" mass="6072">MRNILKRLYFDQRGPTILEYAGMAVLVLLAIWGITQALGVSVGNVFNDIKGKLGH</sequence>